<evidence type="ECO:0000256" key="6">
    <source>
        <dbReference type="ARBA" id="ARBA00022989"/>
    </source>
</evidence>
<feature type="transmembrane region" description="Helical" evidence="10">
    <location>
        <begin position="57"/>
        <end position="82"/>
    </location>
</feature>
<keyword evidence="3" id="KW-0050">Antiport</keyword>
<dbReference type="GO" id="GO:0015297">
    <property type="term" value="F:antiporter activity"/>
    <property type="evidence" value="ECO:0007669"/>
    <property type="project" value="UniProtKB-KW"/>
</dbReference>
<comment type="caution">
    <text evidence="11">The sequence shown here is derived from an EMBL/GenBank/DDBJ whole genome shotgun (WGS) entry which is preliminary data.</text>
</comment>
<evidence type="ECO:0000256" key="8">
    <source>
        <dbReference type="ARBA" id="ARBA00023136"/>
    </source>
</evidence>
<evidence type="ECO:0000256" key="3">
    <source>
        <dbReference type="ARBA" id="ARBA00022449"/>
    </source>
</evidence>
<evidence type="ECO:0000256" key="9">
    <source>
        <dbReference type="ARBA" id="ARBA00031636"/>
    </source>
</evidence>
<evidence type="ECO:0000256" key="2">
    <source>
        <dbReference type="ARBA" id="ARBA00022448"/>
    </source>
</evidence>
<name>A0A356LJ07_9BURK</name>
<feature type="transmembrane region" description="Helical" evidence="10">
    <location>
        <begin position="435"/>
        <end position="457"/>
    </location>
</feature>
<dbReference type="Proteomes" id="UP000264036">
    <property type="component" value="Unassembled WGS sequence"/>
</dbReference>
<feature type="transmembrane region" description="Helical" evidence="10">
    <location>
        <begin position="352"/>
        <end position="371"/>
    </location>
</feature>
<evidence type="ECO:0000256" key="7">
    <source>
        <dbReference type="ARBA" id="ARBA00023065"/>
    </source>
</evidence>
<feature type="transmembrane region" description="Helical" evidence="10">
    <location>
        <begin position="197"/>
        <end position="221"/>
    </location>
</feature>
<feature type="transmembrane region" description="Helical" evidence="10">
    <location>
        <begin position="134"/>
        <end position="153"/>
    </location>
</feature>
<keyword evidence="4" id="KW-1003">Cell membrane</keyword>
<organism evidence="11 12">
    <name type="scientific">Advenella kashmirensis</name>
    <dbReference type="NCBI Taxonomy" id="310575"/>
    <lineage>
        <taxon>Bacteria</taxon>
        <taxon>Pseudomonadati</taxon>
        <taxon>Pseudomonadota</taxon>
        <taxon>Betaproteobacteria</taxon>
        <taxon>Burkholderiales</taxon>
        <taxon>Alcaligenaceae</taxon>
    </lineage>
</organism>
<evidence type="ECO:0000256" key="4">
    <source>
        <dbReference type="ARBA" id="ARBA00022475"/>
    </source>
</evidence>
<feature type="transmembrane region" description="Helical" evidence="10">
    <location>
        <begin position="321"/>
        <end position="340"/>
    </location>
</feature>
<comment type="subcellular location">
    <subcellularLocation>
        <location evidence="1">Cell inner membrane</location>
        <topology evidence="1">Multi-pass membrane protein</topology>
    </subcellularLocation>
</comment>
<accession>A0A356LJ07</accession>
<feature type="transmembrane region" description="Helical" evidence="10">
    <location>
        <begin position="392"/>
        <end position="412"/>
    </location>
</feature>
<dbReference type="PANTHER" id="PTHR43298:SF2">
    <property type="entry name" value="FMN_FAD EXPORTER YEEO-RELATED"/>
    <property type="match status" value="1"/>
</dbReference>
<dbReference type="Pfam" id="PF01554">
    <property type="entry name" value="MatE"/>
    <property type="match status" value="2"/>
</dbReference>
<sequence length="465" mass="49871">MSLRPTLTAGHGPVRKIVRLAWPMLISQWAGIAFAVLDSTMLGHTNPVSLQAMALSVSIFMTIHIGLMGVVHALVPICAQLFGAQRHAEIGRFIGQGIWLSLFLSTLGGALLLFPDIWLSFSGDLPLQVRQEVAVYLRICCIALPAALMFRCVYALATAVQRPRLLMYVSLASVLVKLLFNWLLIFGYGGFPALGSAGAATATAIVSWLALTAGIVAIAREPFYTQFQLRLGKPAWPAQKEILQLGLPMGGSYLAEVSSFTFMALLAAREGTFVSGGHQILANLVSLLYMFPLAIGIATSSLVAQSLGARQPEQARRLARIGIGLGLAGVALSLLVVMAARPQIIQIYTSDPAIAAMAYALLTILPLLHTSDALQCMLSYILRAHKIATMPFVIQTGSLFGIGLLGGWYFGFGPGYRLLDGLAAVLTPGAPPGVASLWIMCSFSMLLCAITLAIWYWKSVNVQKR</sequence>
<keyword evidence="7" id="KW-0406">Ion transport</keyword>
<dbReference type="GO" id="GO:0042910">
    <property type="term" value="F:xenobiotic transmembrane transporter activity"/>
    <property type="evidence" value="ECO:0007669"/>
    <property type="project" value="InterPro"/>
</dbReference>
<evidence type="ECO:0000313" key="11">
    <source>
        <dbReference type="EMBL" id="HBP30551.1"/>
    </source>
</evidence>
<keyword evidence="6 10" id="KW-1133">Transmembrane helix</keyword>
<dbReference type="EMBL" id="DOEK01000029">
    <property type="protein sequence ID" value="HBP30551.1"/>
    <property type="molecule type" value="Genomic_DNA"/>
</dbReference>
<dbReference type="PANTHER" id="PTHR43298">
    <property type="entry name" value="MULTIDRUG RESISTANCE PROTEIN NORM-RELATED"/>
    <property type="match status" value="1"/>
</dbReference>
<keyword evidence="8 10" id="KW-0472">Membrane</keyword>
<dbReference type="InterPro" id="IPR002528">
    <property type="entry name" value="MATE_fam"/>
</dbReference>
<feature type="transmembrane region" description="Helical" evidence="10">
    <location>
        <begin position="94"/>
        <end position="114"/>
    </location>
</feature>
<dbReference type="AlphaFoldDB" id="A0A356LJ07"/>
<evidence type="ECO:0000256" key="10">
    <source>
        <dbReference type="SAM" id="Phobius"/>
    </source>
</evidence>
<reference evidence="11 12" key="1">
    <citation type="journal article" date="2018" name="Nat. Biotechnol.">
        <title>A standardized bacterial taxonomy based on genome phylogeny substantially revises the tree of life.</title>
        <authorList>
            <person name="Parks D.H."/>
            <person name="Chuvochina M."/>
            <person name="Waite D.W."/>
            <person name="Rinke C."/>
            <person name="Skarshewski A."/>
            <person name="Chaumeil P.A."/>
            <person name="Hugenholtz P."/>
        </authorList>
    </citation>
    <scope>NUCLEOTIDE SEQUENCE [LARGE SCALE GENOMIC DNA]</scope>
    <source>
        <strain evidence="11">UBA10707</strain>
    </source>
</reference>
<evidence type="ECO:0000313" key="12">
    <source>
        <dbReference type="Proteomes" id="UP000264036"/>
    </source>
</evidence>
<keyword evidence="5 10" id="KW-0812">Transmembrane</keyword>
<feature type="transmembrane region" description="Helical" evidence="10">
    <location>
        <begin position="242"/>
        <end position="267"/>
    </location>
</feature>
<evidence type="ECO:0000256" key="1">
    <source>
        <dbReference type="ARBA" id="ARBA00004429"/>
    </source>
</evidence>
<proteinExistence type="predicted"/>
<evidence type="ECO:0000256" key="5">
    <source>
        <dbReference type="ARBA" id="ARBA00022692"/>
    </source>
</evidence>
<keyword evidence="2" id="KW-0813">Transport</keyword>
<dbReference type="PIRSF" id="PIRSF006603">
    <property type="entry name" value="DinF"/>
    <property type="match status" value="1"/>
</dbReference>
<dbReference type="InterPro" id="IPR048279">
    <property type="entry name" value="MdtK-like"/>
</dbReference>
<dbReference type="GO" id="GO:0006811">
    <property type="term" value="P:monoatomic ion transport"/>
    <property type="evidence" value="ECO:0007669"/>
    <property type="project" value="UniProtKB-KW"/>
</dbReference>
<feature type="transmembrane region" description="Helical" evidence="10">
    <location>
        <begin position="165"/>
        <end position="191"/>
    </location>
</feature>
<dbReference type="InterPro" id="IPR050222">
    <property type="entry name" value="MATE_MdtK"/>
</dbReference>
<dbReference type="NCBIfam" id="TIGR00797">
    <property type="entry name" value="matE"/>
    <property type="match status" value="1"/>
</dbReference>
<feature type="transmembrane region" description="Helical" evidence="10">
    <location>
        <begin position="287"/>
        <end position="309"/>
    </location>
</feature>
<feature type="transmembrane region" description="Helical" evidence="10">
    <location>
        <begin position="20"/>
        <end position="37"/>
    </location>
</feature>
<dbReference type="GO" id="GO:0005886">
    <property type="term" value="C:plasma membrane"/>
    <property type="evidence" value="ECO:0007669"/>
    <property type="project" value="UniProtKB-SubCell"/>
</dbReference>
<protein>
    <recommendedName>
        <fullName evidence="9">Multidrug-efflux transporter</fullName>
    </recommendedName>
</protein>
<gene>
    <name evidence="11" type="ORF">DD666_14175</name>
</gene>